<feature type="region of interest" description="Disordered" evidence="3">
    <location>
        <begin position="203"/>
        <end position="316"/>
    </location>
</feature>
<evidence type="ECO:0000256" key="2">
    <source>
        <dbReference type="PROSITE-ProRule" id="PRU00982"/>
    </source>
</evidence>
<feature type="chain" id="PRO_5027901362" description="NPH3 domain-containing protein" evidence="4">
    <location>
        <begin position="31"/>
        <end position="316"/>
    </location>
</feature>
<keyword evidence="1" id="KW-0833">Ubl conjugation pathway</keyword>
<dbReference type="PANTHER" id="PTHR32370">
    <property type="entry name" value="OS12G0117600 PROTEIN"/>
    <property type="match status" value="1"/>
</dbReference>
<gene>
    <name evidence="6" type="ORF">CB5_LOCUS21041</name>
</gene>
<dbReference type="InterPro" id="IPR027356">
    <property type="entry name" value="NPH3_dom"/>
</dbReference>
<dbReference type="InterPro" id="IPR043454">
    <property type="entry name" value="NPH3/RPT2-like"/>
</dbReference>
<sequence>MVITAGKGSVSCSFLLKLLRVASLSGSGEAGKRELIKRIGRQLEDASVPDLLIPTVEGENTIYDIDVVLNIVEEFVMQDNRSAKTCAEVTEELEGMKSLSIVSGASMVAVTKLVDGYLAEVAKDPNLPLSKFVDLAEMVSNESRAVHDGLYRAIDMFLKEHPSMNKSDRKKLCGLIDCKLLSPDACGHAVQNERLPLEWPCKSSTTSKPGLVPLLPPPPPIAGRTAAASPPTGARGRPGRQTPPKTSGMGRRPKVRRQVHEARREPRRREREEQQQQRGQQEALKWEGLEREAESYSDTEEDSRKDLVEQRAGRRE</sequence>
<feature type="compositionally biased region" description="Basic and acidic residues" evidence="3">
    <location>
        <begin position="258"/>
        <end position="275"/>
    </location>
</feature>
<dbReference type="AlphaFoldDB" id="A0A6V7Q487"/>
<proteinExistence type="inferred from homology"/>
<feature type="compositionally biased region" description="Basic and acidic residues" evidence="3">
    <location>
        <begin position="284"/>
        <end position="294"/>
    </location>
</feature>
<dbReference type="GO" id="GO:0016567">
    <property type="term" value="P:protein ubiquitination"/>
    <property type="evidence" value="ECO:0007669"/>
    <property type="project" value="UniProtKB-UniPathway"/>
</dbReference>
<comment type="similarity">
    <text evidence="2">Belongs to the NPH3 family.</text>
</comment>
<accession>A0A6V7Q487</accession>
<evidence type="ECO:0000256" key="1">
    <source>
        <dbReference type="ARBA" id="ARBA00022786"/>
    </source>
</evidence>
<reference evidence="6" key="1">
    <citation type="submission" date="2020-07" db="EMBL/GenBank/DDBJ databases">
        <authorList>
            <person name="Lin J."/>
        </authorList>
    </citation>
    <scope>NUCLEOTIDE SEQUENCE</scope>
</reference>
<feature type="signal peptide" evidence="4">
    <location>
        <begin position="1"/>
        <end position="30"/>
    </location>
</feature>
<keyword evidence="4" id="KW-0732">Signal</keyword>
<dbReference type="UniPathway" id="UPA00143"/>
<dbReference type="Pfam" id="PF03000">
    <property type="entry name" value="NPH3"/>
    <property type="match status" value="1"/>
</dbReference>
<organism evidence="6">
    <name type="scientific">Ananas comosus var. bracteatus</name>
    <name type="common">red pineapple</name>
    <dbReference type="NCBI Taxonomy" id="296719"/>
    <lineage>
        <taxon>Eukaryota</taxon>
        <taxon>Viridiplantae</taxon>
        <taxon>Streptophyta</taxon>
        <taxon>Embryophyta</taxon>
        <taxon>Tracheophyta</taxon>
        <taxon>Spermatophyta</taxon>
        <taxon>Magnoliopsida</taxon>
        <taxon>Liliopsida</taxon>
        <taxon>Poales</taxon>
        <taxon>Bromeliaceae</taxon>
        <taxon>Bromelioideae</taxon>
        <taxon>Ananas</taxon>
    </lineage>
</organism>
<evidence type="ECO:0000259" key="5">
    <source>
        <dbReference type="PROSITE" id="PS51649"/>
    </source>
</evidence>
<feature type="domain" description="NPH3" evidence="5">
    <location>
        <begin position="1"/>
        <end position="210"/>
    </location>
</feature>
<evidence type="ECO:0000313" key="6">
    <source>
        <dbReference type="EMBL" id="CAD1837830.1"/>
    </source>
</evidence>
<name>A0A6V7Q487_ANACO</name>
<evidence type="ECO:0000256" key="3">
    <source>
        <dbReference type="SAM" id="MobiDB-lite"/>
    </source>
</evidence>
<dbReference type="PROSITE" id="PS51649">
    <property type="entry name" value="NPH3"/>
    <property type="match status" value="1"/>
</dbReference>
<feature type="compositionally biased region" description="Basic and acidic residues" evidence="3">
    <location>
        <begin position="302"/>
        <end position="316"/>
    </location>
</feature>
<protein>
    <recommendedName>
        <fullName evidence="5">NPH3 domain-containing protein</fullName>
    </recommendedName>
</protein>
<dbReference type="EMBL" id="LR862132">
    <property type="protein sequence ID" value="CAD1837830.1"/>
    <property type="molecule type" value="Genomic_DNA"/>
</dbReference>
<evidence type="ECO:0000256" key="4">
    <source>
        <dbReference type="SAM" id="SignalP"/>
    </source>
</evidence>